<dbReference type="Gene3D" id="3.40.1350.10">
    <property type="match status" value="1"/>
</dbReference>
<dbReference type="SUPFAM" id="SSF52980">
    <property type="entry name" value="Restriction endonuclease-like"/>
    <property type="match status" value="1"/>
</dbReference>
<sequence>MARNVGKQFEDNFKKSVPDYVLSHRPPDSAQAFDVGSTNKLRFSRHSPCDLMVFDGTRSLFLTLELKTFQGSCSFERDKNEKGIVHYYQIKSLKDFARYNRVISGLVLDFRSSDNTYFLNINQWDDFISHIEKKSFNEKDLLEYASPILIHKEKLKVNYRYDLESFLNDVNY</sequence>
<dbReference type="GO" id="GO:0003676">
    <property type="term" value="F:nucleic acid binding"/>
    <property type="evidence" value="ECO:0007669"/>
    <property type="project" value="InterPro"/>
</dbReference>
<accession>A0A8S5SV09</accession>
<name>A0A8S5SV09_9CAUD</name>
<dbReference type="InterPro" id="IPR011856">
    <property type="entry name" value="tRNA_endonuc-like_dom_sf"/>
</dbReference>
<dbReference type="InterPro" id="IPR011335">
    <property type="entry name" value="Restrct_endonuc-II-like"/>
</dbReference>
<protein>
    <submittedName>
        <fullName evidence="1">Penicillin-binding protein-related factor A</fullName>
    </submittedName>
</protein>
<proteinExistence type="predicted"/>
<reference evidence="1" key="1">
    <citation type="journal article" date="2021" name="Proc. Natl. Acad. Sci. U.S.A.">
        <title>A Catalog of Tens of Thousands of Viruses from Human Metagenomes Reveals Hidden Associations with Chronic Diseases.</title>
        <authorList>
            <person name="Tisza M.J."/>
            <person name="Buck C.B."/>
        </authorList>
    </citation>
    <scope>NUCLEOTIDE SEQUENCE</scope>
    <source>
        <strain evidence="1">CtqPo10</strain>
    </source>
</reference>
<dbReference type="EMBL" id="BK032682">
    <property type="protein sequence ID" value="DAF54892.1"/>
    <property type="molecule type" value="Genomic_DNA"/>
</dbReference>
<organism evidence="1">
    <name type="scientific">Siphoviridae sp. ctqPo10</name>
    <dbReference type="NCBI Taxonomy" id="2827948"/>
    <lineage>
        <taxon>Viruses</taxon>
        <taxon>Duplodnaviria</taxon>
        <taxon>Heunggongvirae</taxon>
        <taxon>Uroviricota</taxon>
        <taxon>Caudoviricetes</taxon>
    </lineage>
</organism>
<evidence type="ECO:0000313" key="1">
    <source>
        <dbReference type="EMBL" id="DAF54892.1"/>
    </source>
</evidence>